<proteinExistence type="predicted"/>
<dbReference type="SUPFAM" id="SSF160424">
    <property type="entry name" value="BH3703-like"/>
    <property type="match status" value="1"/>
</dbReference>
<name>A0AAJ2KVM8_ALKPS</name>
<evidence type="ECO:0000313" key="2">
    <source>
        <dbReference type="Proteomes" id="UP001285636"/>
    </source>
</evidence>
<evidence type="ECO:0000313" key="1">
    <source>
        <dbReference type="EMBL" id="MDV2884708.1"/>
    </source>
</evidence>
<protein>
    <submittedName>
        <fullName evidence="1">DUF600 family protein</fullName>
    </submittedName>
</protein>
<dbReference type="RefSeq" id="WP_323466164.1">
    <property type="nucleotide sequence ID" value="NZ_CP144224.1"/>
</dbReference>
<dbReference type="Pfam" id="PF04634">
    <property type="entry name" value="YezG-like"/>
    <property type="match status" value="1"/>
</dbReference>
<dbReference type="InterPro" id="IPR036170">
    <property type="entry name" value="YezG-like_sf"/>
</dbReference>
<dbReference type="InterPro" id="IPR006728">
    <property type="entry name" value="YezG-like"/>
</dbReference>
<dbReference type="Proteomes" id="UP001285636">
    <property type="component" value="Unassembled WGS sequence"/>
</dbReference>
<dbReference type="EMBL" id="JAWJAY010000001">
    <property type="protein sequence ID" value="MDV2884708.1"/>
    <property type="molecule type" value="Genomic_DNA"/>
</dbReference>
<comment type="caution">
    <text evidence="1">The sequence shown here is derived from an EMBL/GenBank/DDBJ whole genome shotgun (WGS) entry which is preliminary data.</text>
</comment>
<accession>A0AAJ2KVM8</accession>
<sequence>MEKELETNLEKLSEHIITMIPEPWATVKLFAYVDDEALTSFFYYTTKKDNQVIYSHDIPSLFSMNEDEFESVSQVLIFMIDDLIDAFLEKEQELWKSLTLTLVDDGHFNVEYNYDDEFENSLLAQIVWTYHHFRLKPGSKY</sequence>
<organism evidence="1 2">
    <name type="scientific">Alkalihalophilus pseudofirmus</name>
    <name type="common">Bacillus pseudofirmus</name>
    <dbReference type="NCBI Taxonomy" id="79885"/>
    <lineage>
        <taxon>Bacteria</taxon>
        <taxon>Bacillati</taxon>
        <taxon>Bacillota</taxon>
        <taxon>Bacilli</taxon>
        <taxon>Bacillales</taxon>
        <taxon>Bacillaceae</taxon>
        <taxon>Alkalihalophilus</taxon>
    </lineage>
</organism>
<gene>
    <name evidence="1" type="ORF">RYX45_05925</name>
</gene>
<reference evidence="1" key="1">
    <citation type="submission" date="2023-10" db="EMBL/GenBank/DDBJ databases">
        <title>Screening of Alkalihalophilus pseudofirmusBZ-TG-HK211 and Its Alleviation of Salt Stress on Rapeseed Growth.</title>
        <authorList>
            <person name="Zhao B."/>
            <person name="Guo T."/>
        </authorList>
    </citation>
    <scope>NUCLEOTIDE SEQUENCE</scope>
    <source>
        <strain evidence="1">BZ-TG-HK211</strain>
    </source>
</reference>
<dbReference type="AlphaFoldDB" id="A0AAJ2KVM8"/>
<dbReference type="Gene3D" id="3.30.500.20">
    <property type="entry name" value="BH3703-like domains"/>
    <property type="match status" value="1"/>
</dbReference>